<dbReference type="PANTHER" id="PTHR43792:SF1">
    <property type="entry name" value="N-ACETYLTRANSFERASE DOMAIN-CONTAINING PROTEIN"/>
    <property type="match status" value="1"/>
</dbReference>
<dbReference type="Pfam" id="PF13302">
    <property type="entry name" value="Acetyltransf_3"/>
    <property type="match status" value="1"/>
</dbReference>
<dbReference type="Proteomes" id="UP001555342">
    <property type="component" value="Unassembled WGS sequence"/>
</dbReference>
<protein>
    <submittedName>
        <fullName evidence="2">GNAT family N-acetyltransferase</fullName>
    </submittedName>
</protein>
<organism evidence="2 3">
    <name type="scientific">Buttiauxella gaviniae</name>
    <dbReference type="NCBI Taxonomy" id="82990"/>
    <lineage>
        <taxon>Bacteria</taxon>
        <taxon>Pseudomonadati</taxon>
        <taxon>Pseudomonadota</taxon>
        <taxon>Gammaproteobacteria</taxon>
        <taxon>Enterobacterales</taxon>
        <taxon>Enterobacteriaceae</taxon>
        <taxon>Buttiauxella</taxon>
    </lineage>
</organism>
<evidence type="ECO:0000259" key="1">
    <source>
        <dbReference type="PROSITE" id="PS51186"/>
    </source>
</evidence>
<dbReference type="Gene3D" id="3.40.630.30">
    <property type="match status" value="1"/>
</dbReference>
<accession>A0ABV3NZI6</accession>
<dbReference type="PANTHER" id="PTHR43792">
    <property type="entry name" value="GNAT FAMILY, PUTATIVE (AFU_ORTHOLOGUE AFUA_3G00765)-RELATED-RELATED"/>
    <property type="match status" value="1"/>
</dbReference>
<dbReference type="EMBL" id="JBFMVT010000002">
    <property type="protein sequence ID" value="MEW7314961.1"/>
    <property type="molecule type" value="Genomic_DNA"/>
</dbReference>
<gene>
    <name evidence="2" type="ORF">AB1E22_20015</name>
</gene>
<comment type="caution">
    <text evidence="2">The sequence shown here is derived from an EMBL/GenBank/DDBJ whole genome shotgun (WGS) entry which is preliminary data.</text>
</comment>
<dbReference type="PROSITE" id="PS51186">
    <property type="entry name" value="GNAT"/>
    <property type="match status" value="1"/>
</dbReference>
<feature type="domain" description="N-acetyltransferase" evidence="1">
    <location>
        <begin position="8"/>
        <end position="175"/>
    </location>
</feature>
<proteinExistence type="predicted"/>
<dbReference type="InterPro" id="IPR016181">
    <property type="entry name" value="Acyl_CoA_acyltransferase"/>
</dbReference>
<evidence type="ECO:0000313" key="3">
    <source>
        <dbReference type="Proteomes" id="UP001555342"/>
    </source>
</evidence>
<dbReference type="InterPro" id="IPR051531">
    <property type="entry name" value="N-acetyltransferase"/>
</dbReference>
<dbReference type="SUPFAM" id="SSF55729">
    <property type="entry name" value="Acyl-CoA N-acyltransferases (Nat)"/>
    <property type="match status" value="1"/>
</dbReference>
<reference evidence="2 3" key="1">
    <citation type="submission" date="2024-07" db="EMBL/GenBank/DDBJ databases">
        <authorList>
            <person name="Wang L."/>
        </authorList>
    </citation>
    <scope>NUCLEOTIDE SEQUENCE [LARGE SCALE GENOMIC DNA]</scope>
    <source>
        <strain evidence="2 3">WL359</strain>
    </source>
</reference>
<name>A0ABV3NZI6_9ENTR</name>
<dbReference type="RefSeq" id="WP_367596971.1">
    <property type="nucleotide sequence ID" value="NZ_JBFMVT010000002.1"/>
</dbReference>
<sequence>MEYHTERLILRPWQECDREPFAALNANPEVMRYFLNPLTREESDKMAGVIKQKMALHGWGLWAVEEKSSGAFTGFVGLNIPSYELPFSPVIEIGWRLDKPYWGKGYAPEAARKALAIGFEQYGIDEIVAFTALENIPSQRVMEKIGMMRCEEFDHPLVPQNHPLQRHILYRIARVSLKELAAMPDKKTA</sequence>
<keyword evidence="3" id="KW-1185">Reference proteome</keyword>
<evidence type="ECO:0000313" key="2">
    <source>
        <dbReference type="EMBL" id="MEW7314961.1"/>
    </source>
</evidence>
<dbReference type="InterPro" id="IPR000182">
    <property type="entry name" value="GNAT_dom"/>
</dbReference>